<feature type="transmembrane region" description="Helical" evidence="6">
    <location>
        <begin position="388"/>
        <end position="414"/>
    </location>
</feature>
<keyword evidence="2" id="KW-1003">Cell membrane</keyword>
<dbReference type="InterPro" id="IPR050250">
    <property type="entry name" value="Macrolide_Exporter_MacB"/>
</dbReference>
<dbReference type="InterPro" id="IPR003838">
    <property type="entry name" value="ABC3_permease_C"/>
</dbReference>
<keyword evidence="5 6" id="KW-0472">Membrane</keyword>
<reference evidence="9 10" key="1">
    <citation type="submission" date="2020-01" db="EMBL/GenBank/DDBJ databases">
        <authorList>
            <person name="Kim M.K."/>
        </authorList>
    </citation>
    <scope>NUCLEOTIDE SEQUENCE [LARGE SCALE GENOMIC DNA]</scope>
    <source>
        <strain evidence="9 10">172606-1</strain>
    </source>
</reference>
<feature type="transmembrane region" description="Helical" evidence="6">
    <location>
        <begin position="746"/>
        <end position="769"/>
    </location>
</feature>
<comment type="subcellular location">
    <subcellularLocation>
        <location evidence="1">Cell membrane</location>
        <topology evidence="1">Multi-pass membrane protein</topology>
    </subcellularLocation>
</comment>
<keyword evidence="10" id="KW-1185">Reference proteome</keyword>
<dbReference type="Pfam" id="PF02687">
    <property type="entry name" value="FtsX"/>
    <property type="match status" value="2"/>
</dbReference>
<dbReference type="AlphaFoldDB" id="A0A6C0GGT3"/>
<dbReference type="RefSeq" id="WP_162443078.1">
    <property type="nucleotide sequence ID" value="NZ_CP048222.1"/>
</dbReference>
<feature type="transmembrane region" description="Helical" evidence="6">
    <location>
        <begin position="21"/>
        <end position="41"/>
    </location>
</feature>
<feature type="transmembrane region" description="Helical" evidence="6">
    <location>
        <begin position="291"/>
        <end position="313"/>
    </location>
</feature>
<dbReference type="InterPro" id="IPR025857">
    <property type="entry name" value="MacB_PCD"/>
</dbReference>
<proteinExistence type="predicted"/>
<feature type="transmembrane region" description="Helical" evidence="6">
    <location>
        <begin position="781"/>
        <end position="800"/>
    </location>
</feature>
<evidence type="ECO:0000256" key="3">
    <source>
        <dbReference type="ARBA" id="ARBA00022692"/>
    </source>
</evidence>
<evidence type="ECO:0000256" key="4">
    <source>
        <dbReference type="ARBA" id="ARBA00022989"/>
    </source>
</evidence>
<organism evidence="9 10">
    <name type="scientific">Rhodocytophaga rosea</name>
    <dbReference type="NCBI Taxonomy" id="2704465"/>
    <lineage>
        <taxon>Bacteria</taxon>
        <taxon>Pseudomonadati</taxon>
        <taxon>Bacteroidota</taxon>
        <taxon>Cytophagia</taxon>
        <taxon>Cytophagales</taxon>
        <taxon>Rhodocytophagaceae</taxon>
        <taxon>Rhodocytophaga</taxon>
    </lineage>
</organism>
<protein>
    <submittedName>
        <fullName evidence="9">FtsX-like permease family protein</fullName>
    </submittedName>
</protein>
<dbReference type="GO" id="GO:0022857">
    <property type="term" value="F:transmembrane transporter activity"/>
    <property type="evidence" value="ECO:0007669"/>
    <property type="project" value="TreeGrafter"/>
</dbReference>
<evidence type="ECO:0000259" key="8">
    <source>
        <dbReference type="Pfam" id="PF12704"/>
    </source>
</evidence>
<feature type="domain" description="MacB-like periplasmic core" evidence="8">
    <location>
        <begin position="20"/>
        <end position="245"/>
    </location>
</feature>
<dbReference type="PROSITE" id="PS51257">
    <property type="entry name" value="PROKAR_LIPOPROTEIN"/>
    <property type="match status" value="1"/>
</dbReference>
<sequence length="817" mass="92602">MLRNYLTIAYRNLKKSKLFSAINILGLALGIAACLLILQYVCYELSFDRFHTDASRIYRITNDRYQKGKLIQHGTITYPTIGPTLVKEYPEVEANTRLTDGGKMLIRYQDNLIAENNSLIADDKFLTFFSFPLLAGNPKTALTTTHTVVITESLATKVFGFPVKEMDKAIGKSIYLDTDKNPFQVTGIAKDVPIHSHLQFNLLISYPTIIKDWGEWTDNSWTSSDFYHYIKLKPGISKASLEAKLPEFSDRFFQGDKVSGSVEKFFLQPLVDAHLYSDYEYEIGETTNGKIVWVMLAVAIIILLIAWINYINLTTTRSLERAKEVGVRKVLGAQKNQIIRQFLAESVVLNVLGFILALTLTQFAQPLLNTFTGKKLSLSLLIYNGYSGYLTGLFILLVFCAGVILSGFYPAFSLSAFQPIAVLKGKFTSTTKGGFLRKALVVSQYAASIALIIATITIYTQIQYMRNKDLGLNIEQMLVMRGPGLTEYDSTFIDRINTFKTELKRLPAIQKSATSSNLPGDRLPRTFDFRRKNDPEQATVTMSRMNIDSDFIDTYQMNVVSGRTFLLSDHNPDFNKIRHILLNQTAVKLLGFKTDSAAVHQTITFWNRDWEVVGIVKDFHQQSLKNLVEPIVFLPTYATGATISMKVRTENLPATIDYIQDKFMTFFPGNQFEYFFMDDQFNRQYQDDQKFGKVLGLFSILTIIVSSLGLFGLSYYTTLQRTKEIGIRKVLGASVGQLLFLLSKDFVLLLLLANMIALPLAWFGIHAWLQNYAYHIDITPWLLVLPSLMVLLMALFTVSFQTLRSAKENPVKALRYE</sequence>
<dbReference type="PANTHER" id="PTHR30572:SF18">
    <property type="entry name" value="ABC-TYPE MACROLIDE FAMILY EXPORT SYSTEM PERMEASE COMPONENT 2"/>
    <property type="match status" value="1"/>
</dbReference>
<evidence type="ECO:0000313" key="10">
    <source>
        <dbReference type="Proteomes" id="UP000480178"/>
    </source>
</evidence>
<evidence type="ECO:0000256" key="5">
    <source>
        <dbReference type="ARBA" id="ARBA00023136"/>
    </source>
</evidence>
<feature type="transmembrane region" description="Helical" evidence="6">
    <location>
        <begin position="435"/>
        <end position="459"/>
    </location>
</feature>
<dbReference type="EMBL" id="CP048222">
    <property type="protein sequence ID" value="QHT67034.1"/>
    <property type="molecule type" value="Genomic_DNA"/>
</dbReference>
<evidence type="ECO:0000256" key="6">
    <source>
        <dbReference type="SAM" id="Phobius"/>
    </source>
</evidence>
<dbReference type="Proteomes" id="UP000480178">
    <property type="component" value="Chromosome"/>
</dbReference>
<feature type="transmembrane region" description="Helical" evidence="6">
    <location>
        <begin position="347"/>
        <end position="368"/>
    </location>
</feature>
<evidence type="ECO:0000256" key="2">
    <source>
        <dbReference type="ARBA" id="ARBA00022475"/>
    </source>
</evidence>
<evidence type="ECO:0000256" key="1">
    <source>
        <dbReference type="ARBA" id="ARBA00004651"/>
    </source>
</evidence>
<keyword evidence="3 6" id="KW-0812">Transmembrane</keyword>
<keyword evidence="4 6" id="KW-1133">Transmembrane helix</keyword>
<evidence type="ECO:0000259" key="7">
    <source>
        <dbReference type="Pfam" id="PF02687"/>
    </source>
</evidence>
<feature type="domain" description="ABC3 transporter permease C-terminal" evidence="7">
    <location>
        <begin position="697"/>
        <end position="810"/>
    </location>
</feature>
<gene>
    <name evidence="9" type="ORF">GXP67_10440</name>
</gene>
<name>A0A6C0GGT3_9BACT</name>
<evidence type="ECO:0000313" key="9">
    <source>
        <dbReference type="EMBL" id="QHT67034.1"/>
    </source>
</evidence>
<accession>A0A6C0GGT3</accession>
<dbReference type="KEGG" id="rhoz:GXP67_10440"/>
<dbReference type="PANTHER" id="PTHR30572">
    <property type="entry name" value="MEMBRANE COMPONENT OF TRANSPORTER-RELATED"/>
    <property type="match status" value="1"/>
</dbReference>
<dbReference type="GO" id="GO:0005886">
    <property type="term" value="C:plasma membrane"/>
    <property type="evidence" value="ECO:0007669"/>
    <property type="project" value="UniProtKB-SubCell"/>
</dbReference>
<feature type="transmembrane region" description="Helical" evidence="6">
    <location>
        <begin position="694"/>
        <end position="719"/>
    </location>
</feature>
<dbReference type="Pfam" id="PF12704">
    <property type="entry name" value="MacB_PCD"/>
    <property type="match status" value="2"/>
</dbReference>
<feature type="domain" description="MacB-like periplasmic core" evidence="8">
    <location>
        <begin position="448"/>
        <end position="646"/>
    </location>
</feature>
<feature type="domain" description="ABC3 transporter permease C-terminal" evidence="7">
    <location>
        <begin position="297"/>
        <end position="406"/>
    </location>
</feature>